<protein>
    <recommendedName>
        <fullName evidence="12">tRNA-dihydrouridine synthase</fullName>
        <ecNumber evidence="12">1.3.1.-</ecNumber>
    </recommendedName>
</protein>
<keyword evidence="14" id="KW-0547">Nucleotide-binding</keyword>
<evidence type="ECO:0000256" key="14">
    <source>
        <dbReference type="PIRSR" id="PIRSR006621-2"/>
    </source>
</evidence>
<dbReference type="GO" id="GO:0017150">
    <property type="term" value="F:tRNA dihydrouridine synthase activity"/>
    <property type="evidence" value="ECO:0007669"/>
    <property type="project" value="InterPro"/>
</dbReference>
<dbReference type="InterPro" id="IPR024036">
    <property type="entry name" value="tRNA-dHydroUridine_Synthase_C"/>
</dbReference>
<feature type="binding site" evidence="14">
    <location>
        <position position="139"/>
    </location>
    <ligand>
        <name>FMN</name>
        <dbReference type="ChEBI" id="CHEBI:58210"/>
    </ligand>
</feature>
<dbReference type="PANTHER" id="PTHR45846:SF1">
    <property type="entry name" value="TRNA-DIHYDROURIDINE(47) SYNTHASE [NAD(P)(+)]-LIKE"/>
    <property type="match status" value="1"/>
</dbReference>
<dbReference type="InterPro" id="IPR013785">
    <property type="entry name" value="Aldolase_TIM"/>
</dbReference>
<evidence type="ECO:0000256" key="6">
    <source>
        <dbReference type="ARBA" id="ARBA00022694"/>
    </source>
</evidence>
<dbReference type="PATRIC" id="fig|1526658.3.peg.3410"/>
<evidence type="ECO:0000256" key="4">
    <source>
        <dbReference type="ARBA" id="ARBA00022630"/>
    </source>
</evidence>
<evidence type="ECO:0000256" key="11">
    <source>
        <dbReference type="ARBA" id="ARBA00048802"/>
    </source>
</evidence>
<dbReference type="Gene3D" id="1.10.1200.80">
    <property type="entry name" value="Putative flavin oxidoreducatase, domain 2"/>
    <property type="match status" value="1"/>
</dbReference>
<keyword evidence="8" id="KW-0694">RNA-binding</keyword>
<evidence type="ECO:0000313" key="16">
    <source>
        <dbReference type="EMBL" id="KPH82374.1"/>
    </source>
</evidence>
<comment type="function">
    <text evidence="2 12">Catalyzes the synthesis of 5,6-dihydrouridine (D), a modified base found in the D-loop of most tRNAs, via the reduction of the C5-C6 double bond in target uridines.</text>
</comment>
<feature type="domain" description="DUS-like FMN-binding" evidence="15">
    <location>
        <begin position="15"/>
        <end position="288"/>
    </location>
</feature>
<comment type="similarity">
    <text evidence="12">Belongs to the dus family.</text>
</comment>
<dbReference type="PROSITE" id="PS01136">
    <property type="entry name" value="UPF0034"/>
    <property type="match status" value="1"/>
</dbReference>
<evidence type="ECO:0000256" key="3">
    <source>
        <dbReference type="ARBA" id="ARBA00022555"/>
    </source>
</evidence>
<dbReference type="SUPFAM" id="SSF51395">
    <property type="entry name" value="FMN-linked oxidoreductases"/>
    <property type="match status" value="1"/>
</dbReference>
<comment type="cofactor">
    <cofactor evidence="1 12 14">
        <name>FMN</name>
        <dbReference type="ChEBI" id="CHEBI:58210"/>
    </cofactor>
</comment>
<organism evidence="16 17">
    <name type="scientific">Bosea vaviloviae</name>
    <dbReference type="NCBI Taxonomy" id="1526658"/>
    <lineage>
        <taxon>Bacteria</taxon>
        <taxon>Pseudomonadati</taxon>
        <taxon>Pseudomonadota</taxon>
        <taxon>Alphaproteobacteria</taxon>
        <taxon>Hyphomicrobiales</taxon>
        <taxon>Boseaceae</taxon>
        <taxon>Bosea</taxon>
    </lineage>
</organism>
<keyword evidence="3" id="KW-0820">tRNA-binding</keyword>
<feature type="binding site" evidence="14">
    <location>
        <begin position="224"/>
        <end position="225"/>
    </location>
    <ligand>
        <name>FMN</name>
        <dbReference type="ChEBI" id="CHEBI:58210"/>
    </ligand>
</feature>
<name>A0A0N0MCN0_9HYPH</name>
<evidence type="ECO:0000259" key="15">
    <source>
        <dbReference type="Pfam" id="PF01207"/>
    </source>
</evidence>
<dbReference type="CDD" id="cd02801">
    <property type="entry name" value="DUS_like_FMN"/>
    <property type="match status" value="1"/>
</dbReference>
<evidence type="ECO:0000256" key="13">
    <source>
        <dbReference type="PIRSR" id="PIRSR006621-1"/>
    </source>
</evidence>
<keyword evidence="4 12" id="KW-0285">Flavoprotein</keyword>
<evidence type="ECO:0000256" key="1">
    <source>
        <dbReference type="ARBA" id="ARBA00001917"/>
    </source>
</evidence>
<gene>
    <name evidence="16" type="ORF">AE618_05335</name>
</gene>
<sequence length="330" mass="34847">MISSLGAGLVSRAFLAPMSGVTDIVMRRIAARHGAGLVISEMVASDEFVRGSEEARIRAEGAGISPHVVQLAGCDPHWLGEAARLAEANGAAIVDINMGCPAKKVTGGWAGSALMRDLDHAVSLVEAAVAAVKVPVTVKMRLGWDDASRNAPELARRAVSAGAGMITVHGRTRQQFYKGVADWKAIRPVREAGDFPLVANGDIHDVADARACLSQSGADFVMVGRAALGRPWLVGAIGAQLTGRPVPDLTLPQKLALAREHYEGLLSLMGQAHGVRHARKHLAAYADDAVASGGHPDQDRRRVLLTADEPSQVIEAMTRLFSVEYSRVAA</sequence>
<evidence type="ECO:0000256" key="2">
    <source>
        <dbReference type="ARBA" id="ARBA00002790"/>
    </source>
</evidence>
<dbReference type="Pfam" id="PF01207">
    <property type="entry name" value="Dus"/>
    <property type="match status" value="1"/>
</dbReference>
<dbReference type="Proteomes" id="UP000037822">
    <property type="component" value="Unassembled WGS sequence"/>
</dbReference>
<dbReference type="Gene3D" id="3.20.20.70">
    <property type="entry name" value="Aldolase class I"/>
    <property type="match status" value="1"/>
</dbReference>
<feature type="binding site" evidence="14">
    <location>
        <position position="169"/>
    </location>
    <ligand>
        <name>FMN</name>
        <dbReference type="ChEBI" id="CHEBI:58210"/>
    </ligand>
</feature>
<comment type="catalytic activity">
    <reaction evidence="11">
        <text>a 5,6-dihydrouridine in tRNA + NAD(+) = a uridine in tRNA + NADH + H(+)</text>
        <dbReference type="Rhea" id="RHEA:54452"/>
        <dbReference type="Rhea" id="RHEA-COMP:13339"/>
        <dbReference type="Rhea" id="RHEA-COMP:13887"/>
        <dbReference type="ChEBI" id="CHEBI:15378"/>
        <dbReference type="ChEBI" id="CHEBI:57540"/>
        <dbReference type="ChEBI" id="CHEBI:57945"/>
        <dbReference type="ChEBI" id="CHEBI:65315"/>
        <dbReference type="ChEBI" id="CHEBI:74443"/>
    </reaction>
</comment>
<accession>A0A0N0MCN0</accession>
<dbReference type="InterPro" id="IPR001269">
    <property type="entry name" value="DUS_fam"/>
</dbReference>
<keyword evidence="6 12" id="KW-0819">tRNA processing</keyword>
<evidence type="ECO:0000313" key="17">
    <source>
        <dbReference type="Proteomes" id="UP000037822"/>
    </source>
</evidence>
<keyword evidence="5 12" id="KW-0288">FMN</keyword>
<dbReference type="InterPro" id="IPR018517">
    <property type="entry name" value="tRNA_hU_synthase_CS"/>
</dbReference>
<dbReference type="PIRSF" id="PIRSF006621">
    <property type="entry name" value="Dus"/>
    <property type="match status" value="1"/>
</dbReference>
<dbReference type="GO" id="GO:0000049">
    <property type="term" value="F:tRNA binding"/>
    <property type="evidence" value="ECO:0007669"/>
    <property type="project" value="UniProtKB-KW"/>
</dbReference>
<keyword evidence="9 12" id="KW-0560">Oxidoreductase</keyword>
<comment type="catalytic activity">
    <reaction evidence="10">
        <text>a 5,6-dihydrouridine in tRNA + NADP(+) = a uridine in tRNA + NADPH + H(+)</text>
        <dbReference type="Rhea" id="RHEA:23624"/>
        <dbReference type="Rhea" id="RHEA-COMP:13339"/>
        <dbReference type="Rhea" id="RHEA-COMP:13887"/>
        <dbReference type="ChEBI" id="CHEBI:15378"/>
        <dbReference type="ChEBI" id="CHEBI:57783"/>
        <dbReference type="ChEBI" id="CHEBI:58349"/>
        <dbReference type="ChEBI" id="CHEBI:65315"/>
        <dbReference type="ChEBI" id="CHEBI:74443"/>
    </reaction>
</comment>
<dbReference type="InterPro" id="IPR004652">
    <property type="entry name" value="DusB-like"/>
</dbReference>
<dbReference type="EC" id="1.3.1.-" evidence="12"/>
<proteinExistence type="inferred from homology"/>
<keyword evidence="7" id="KW-0521">NADP</keyword>
<dbReference type="NCBIfam" id="TIGR00737">
    <property type="entry name" value="nifR3_yhdG"/>
    <property type="match status" value="1"/>
</dbReference>
<keyword evidence="17" id="KW-1185">Reference proteome</keyword>
<evidence type="ECO:0000256" key="10">
    <source>
        <dbReference type="ARBA" id="ARBA00048205"/>
    </source>
</evidence>
<dbReference type="AlphaFoldDB" id="A0A0N0MCN0"/>
<evidence type="ECO:0000256" key="12">
    <source>
        <dbReference type="PIRNR" id="PIRNR006621"/>
    </source>
</evidence>
<reference evidence="16 17" key="1">
    <citation type="submission" date="2015-07" db="EMBL/GenBank/DDBJ databases">
        <title>Whole genome sequencing of Bosea vaviloviae isolated from cave pool.</title>
        <authorList>
            <person name="Tan N.E.H."/>
            <person name="Lee Y.P."/>
            <person name="Gan H.M."/>
            <person name="Barton H."/>
            <person name="Savka M.A."/>
        </authorList>
    </citation>
    <scope>NUCLEOTIDE SEQUENCE [LARGE SCALE GENOMIC DNA]</scope>
    <source>
        <strain evidence="16 17">SD260</strain>
    </source>
</reference>
<evidence type="ECO:0000256" key="7">
    <source>
        <dbReference type="ARBA" id="ARBA00022857"/>
    </source>
</evidence>
<dbReference type="GO" id="GO:0050660">
    <property type="term" value="F:flavin adenine dinucleotide binding"/>
    <property type="evidence" value="ECO:0007669"/>
    <property type="project" value="InterPro"/>
</dbReference>
<feature type="binding site" evidence="14">
    <location>
        <position position="70"/>
    </location>
    <ligand>
        <name>FMN</name>
        <dbReference type="ChEBI" id="CHEBI:58210"/>
    </ligand>
</feature>
<evidence type="ECO:0000256" key="8">
    <source>
        <dbReference type="ARBA" id="ARBA00022884"/>
    </source>
</evidence>
<evidence type="ECO:0000256" key="9">
    <source>
        <dbReference type="ARBA" id="ARBA00023002"/>
    </source>
</evidence>
<evidence type="ECO:0000256" key="5">
    <source>
        <dbReference type="ARBA" id="ARBA00022643"/>
    </source>
</evidence>
<comment type="caution">
    <text evidence="16">The sequence shown here is derived from an EMBL/GenBank/DDBJ whole genome shotgun (WGS) entry which is preliminary data.</text>
</comment>
<dbReference type="PANTHER" id="PTHR45846">
    <property type="entry name" value="TRNA-DIHYDROURIDINE(47) SYNTHASE [NAD(P)(+)]-LIKE"/>
    <property type="match status" value="1"/>
</dbReference>
<dbReference type="InterPro" id="IPR035587">
    <property type="entry name" value="DUS-like_FMN-bd"/>
</dbReference>
<dbReference type="EMBL" id="LGSZ01000022">
    <property type="protein sequence ID" value="KPH82374.1"/>
    <property type="molecule type" value="Genomic_DNA"/>
</dbReference>
<feature type="active site" description="Proton donor" evidence="13">
    <location>
        <position position="100"/>
    </location>
</feature>